<dbReference type="GO" id="GO:0005743">
    <property type="term" value="C:mitochondrial inner membrane"/>
    <property type="evidence" value="ECO:0007669"/>
    <property type="project" value="UniProtKB-SubCell"/>
</dbReference>
<comment type="subcellular location">
    <subcellularLocation>
        <location evidence="14">Membrane</location>
        <topology evidence="14">Multi-pass membrane protein</topology>
    </subcellularLocation>
    <subcellularLocation>
        <location evidence="1">Mitochondrion inner membrane</location>
        <topology evidence="1">Multi-pass membrane protein</topology>
    </subcellularLocation>
</comment>
<dbReference type="STRING" id="34508.A0A4U5LRH5"/>
<dbReference type="Gene3D" id="1.50.40.10">
    <property type="entry name" value="Mitochondrial carrier domain"/>
    <property type="match status" value="1"/>
</dbReference>
<dbReference type="OrthoDB" id="270584at2759"/>
<organism evidence="15 16">
    <name type="scientific">Steinernema carpocapsae</name>
    <name type="common">Entomopathogenic nematode</name>
    <dbReference type="NCBI Taxonomy" id="34508"/>
    <lineage>
        <taxon>Eukaryota</taxon>
        <taxon>Metazoa</taxon>
        <taxon>Ecdysozoa</taxon>
        <taxon>Nematoda</taxon>
        <taxon>Chromadorea</taxon>
        <taxon>Rhabditida</taxon>
        <taxon>Tylenchina</taxon>
        <taxon>Panagrolaimomorpha</taxon>
        <taxon>Strongyloidoidea</taxon>
        <taxon>Steinernematidae</taxon>
        <taxon>Steinernema</taxon>
    </lineage>
</organism>
<evidence type="ECO:0000256" key="14">
    <source>
        <dbReference type="RuleBase" id="RU368008"/>
    </source>
</evidence>
<dbReference type="EMBL" id="AZBU02000013">
    <property type="protein sequence ID" value="TKR58599.1"/>
    <property type="molecule type" value="Genomic_DNA"/>
</dbReference>
<dbReference type="AlphaFoldDB" id="A0A4U5LRH5"/>
<dbReference type="GO" id="GO:0140021">
    <property type="term" value="P:mitochondrial ADP transmembrane transport"/>
    <property type="evidence" value="ECO:0007669"/>
    <property type="project" value="InterPro"/>
</dbReference>
<keyword evidence="16" id="KW-1185">Reference proteome</keyword>
<reference evidence="15 16" key="1">
    <citation type="journal article" date="2015" name="Genome Biol.">
        <title>Comparative genomics of Steinernema reveals deeply conserved gene regulatory networks.</title>
        <authorList>
            <person name="Dillman A.R."/>
            <person name="Macchietto M."/>
            <person name="Porter C.F."/>
            <person name="Rogers A."/>
            <person name="Williams B."/>
            <person name="Antoshechkin I."/>
            <person name="Lee M.M."/>
            <person name="Goodwin Z."/>
            <person name="Lu X."/>
            <person name="Lewis E.E."/>
            <person name="Goodrich-Blair H."/>
            <person name="Stock S.P."/>
            <person name="Adams B.J."/>
            <person name="Sternberg P.W."/>
            <person name="Mortazavi A."/>
        </authorList>
    </citation>
    <scope>NUCLEOTIDE SEQUENCE [LARGE SCALE GENOMIC DNA]</scope>
    <source>
        <strain evidence="15 16">ALL</strain>
    </source>
</reference>
<dbReference type="PANTHER" id="PTHR45635:SF14">
    <property type="entry name" value="ADP_ATP TRANSLOCASE"/>
    <property type="match status" value="1"/>
</dbReference>
<evidence type="ECO:0000313" key="15">
    <source>
        <dbReference type="EMBL" id="TKR58599.1"/>
    </source>
</evidence>
<comment type="caution">
    <text evidence="15">The sequence shown here is derived from an EMBL/GenBank/DDBJ whole genome shotgun (WGS) entry which is preliminary data.</text>
</comment>
<dbReference type="InterPro" id="IPR023395">
    <property type="entry name" value="MCP_dom_sf"/>
</dbReference>
<evidence type="ECO:0000256" key="7">
    <source>
        <dbReference type="ARBA" id="ARBA00022792"/>
    </source>
</evidence>
<reference evidence="15 16" key="2">
    <citation type="journal article" date="2019" name="G3 (Bethesda)">
        <title>Hybrid Assembly of the Genome of the Entomopathogenic Nematode Steinernema carpocapsae Identifies the X-Chromosome.</title>
        <authorList>
            <person name="Serra L."/>
            <person name="Macchietto M."/>
            <person name="Macias-Munoz A."/>
            <person name="McGill C.J."/>
            <person name="Rodriguez I.M."/>
            <person name="Rodriguez B."/>
            <person name="Murad R."/>
            <person name="Mortazavi A."/>
        </authorList>
    </citation>
    <scope>NUCLEOTIDE SEQUENCE [LARGE SCALE GENOMIC DNA]</scope>
    <source>
        <strain evidence="15 16">ALL</strain>
    </source>
</reference>
<dbReference type="GO" id="GO:0005471">
    <property type="term" value="F:ATP:ADP antiporter activity"/>
    <property type="evidence" value="ECO:0007669"/>
    <property type="project" value="UniProtKB-UniRule"/>
</dbReference>
<keyword evidence="6" id="KW-0677">Repeat</keyword>
<evidence type="ECO:0000256" key="1">
    <source>
        <dbReference type="ARBA" id="ARBA00004448"/>
    </source>
</evidence>
<keyword evidence="3 13" id="KW-0813">Transport</keyword>
<dbReference type="GO" id="GO:1990544">
    <property type="term" value="P:mitochondrial ATP transmembrane transport"/>
    <property type="evidence" value="ECO:0007669"/>
    <property type="project" value="InterPro"/>
</dbReference>
<evidence type="ECO:0000256" key="12">
    <source>
        <dbReference type="PROSITE-ProRule" id="PRU00282"/>
    </source>
</evidence>
<keyword evidence="8" id="KW-1133">Transmembrane helix</keyword>
<comment type="similarity">
    <text evidence="2 13">Belongs to the mitochondrial carrier (TC 2.A.29) family.</text>
</comment>
<evidence type="ECO:0000256" key="6">
    <source>
        <dbReference type="ARBA" id="ARBA00022737"/>
    </source>
</evidence>
<keyword evidence="4" id="KW-0050">Antiport</keyword>
<evidence type="ECO:0000256" key="8">
    <source>
        <dbReference type="ARBA" id="ARBA00022989"/>
    </source>
</evidence>
<dbReference type="Proteomes" id="UP000298663">
    <property type="component" value="Unassembled WGS sequence"/>
</dbReference>
<evidence type="ECO:0000256" key="9">
    <source>
        <dbReference type="ARBA" id="ARBA00023128"/>
    </source>
</evidence>
<evidence type="ECO:0000256" key="4">
    <source>
        <dbReference type="ARBA" id="ARBA00022449"/>
    </source>
</evidence>
<dbReference type="PANTHER" id="PTHR45635">
    <property type="entry name" value="ADP,ATP CARRIER PROTEIN 1-RELATED-RELATED"/>
    <property type="match status" value="1"/>
</dbReference>
<keyword evidence="9" id="KW-0496">Mitochondrion</keyword>
<dbReference type="Pfam" id="PF00153">
    <property type="entry name" value="Mito_carr"/>
    <property type="match status" value="1"/>
</dbReference>
<gene>
    <name evidence="15" type="ORF">L596_030023</name>
</gene>
<evidence type="ECO:0000256" key="11">
    <source>
        <dbReference type="ARBA" id="ARBA00024143"/>
    </source>
</evidence>
<accession>A0A4U5LRH5</accession>
<comment type="catalytic activity">
    <reaction evidence="11">
        <text>ADP(in) + ATP(out) = ADP(out) + ATP(in)</text>
        <dbReference type="Rhea" id="RHEA:34999"/>
        <dbReference type="ChEBI" id="CHEBI:30616"/>
        <dbReference type="ChEBI" id="CHEBI:456216"/>
    </reaction>
    <physiologicalReaction direction="left-to-right" evidence="11">
        <dbReference type="Rhea" id="RHEA:35000"/>
    </physiologicalReaction>
</comment>
<comment type="function">
    <text evidence="14">Catalyzes the exchange of ADP and ATP across the membrane.</text>
</comment>
<dbReference type="PROSITE" id="PS50920">
    <property type="entry name" value="SOLCAR"/>
    <property type="match status" value="1"/>
</dbReference>
<evidence type="ECO:0000256" key="3">
    <source>
        <dbReference type="ARBA" id="ARBA00022448"/>
    </source>
</evidence>
<evidence type="ECO:0000256" key="10">
    <source>
        <dbReference type="ARBA" id="ARBA00023136"/>
    </source>
</evidence>
<dbReference type="GO" id="GO:1901029">
    <property type="term" value="P:negative regulation of mitochondrial outer membrane permeabilization involved in apoptotic signaling pathway"/>
    <property type="evidence" value="ECO:0007669"/>
    <property type="project" value="TreeGrafter"/>
</dbReference>
<evidence type="ECO:0000256" key="2">
    <source>
        <dbReference type="ARBA" id="ARBA00006375"/>
    </source>
</evidence>
<keyword evidence="10 12" id="KW-0472">Membrane</keyword>
<evidence type="ECO:0000256" key="5">
    <source>
        <dbReference type="ARBA" id="ARBA00022692"/>
    </source>
</evidence>
<keyword evidence="5 12" id="KW-0812">Transmembrane</keyword>
<sequence length="124" mass="13937">MSTVNRQTIYNKTSFSFFAVEASISAITLTALAPLSRAQILLQVQDASRSIHPNNRYKGIIDVLVRVPKEQGFRALWRGNLSGVLGFLPWIACSEFIDNYRKHSAFERLSGIFRYGCLLSLPLS</sequence>
<dbReference type="InterPro" id="IPR002113">
    <property type="entry name" value="ADT_euk_type"/>
</dbReference>
<proteinExistence type="inferred from homology"/>
<name>A0A4U5LRH5_STECR</name>
<evidence type="ECO:0000256" key="13">
    <source>
        <dbReference type="RuleBase" id="RU000488"/>
    </source>
</evidence>
<dbReference type="InterPro" id="IPR018108">
    <property type="entry name" value="MCP_transmembrane"/>
</dbReference>
<feature type="repeat" description="Solcar" evidence="12">
    <location>
        <begin position="12"/>
        <end position="104"/>
    </location>
</feature>
<protein>
    <recommendedName>
        <fullName evidence="14">ADP/ATP translocase</fullName>
    </recommendedName>
    <alternativeName>
        <fullName evidence="14">ADP,ATP carrier protein</fullName>
    </alternativeName>
</protein>
<comment type="subunit">
    <text evidence="14">Monomer.</text>
</comment>
<dbReference type="SUPFAM" id="SSF103506">
    <property type="entry name" value="Mitochondrial carrier"/>
    <property type="match status" value="1"/>
</dbReference>
<keyword evidence="7" id="KW-0999">Mitochondrion inner membrane</keyword>
<evidence type="ECO:0000313" key="16">
    <source>
        <dbReference type="Proteomes" id="UP000298663"/>
    </source>
</evidence>